<dbReference type="Pfam" id="PF00293">
    <property type="entry name" value="NUDIX"/>
    <property type="match status" value="1"/>
</dbReference>
<feature type="domain" description="Nudix hydrolase" evidence="2">
    <location>
        <begin position="46"/>
        <end position="182"/>
    </location>
</feature>
<evidence type="ECO:0000313" key="4">
    <source>
        <dbReference type="Proteomes" id="UP000676325"/>
    </source>
</evidence>
<sequence length="182" mass="20315">MTIALEHIETTVRGYIDRYPSEGSALAPILETLAKGFDFTSRRRYPAHVTAGIVLLDEQDRVLEIKHGVLGRWLTPGGHCEPEDKSLVGAALRELAEECGIGAEDVMRIGGDDALPVHIDVHGIPANDARSEPMHHHFDFRYAFRLLPGTEVRLNHEASDLRWTPYAELAPMRLADHPLPRD</sequence>
<name>A0A941EEH0_9ACTN</name>
<organism evidence="3 4">
    <name type="scientific">Actinospica acidithermotolerans</name>
    <dbReference type="NCBI Taxonomy" id="2828514"/>
    <lineage>
        <taxon>Bacteria</taxon>
        <taxon>Bacillati</taxon>
        <taxon>Actinomycetota</taxon>
        <taxon>Actinomycetes</taxon>
        <taxon>Catenulisporales</taxon>
        <taxon>Actinospicaceae</taxon>
        <taxon>Actinospica</taxon>
    </lineage>
</organism>
<dbReference type="PROSITE" id="PS51462">
    <property type="entry name" value="NUDIX"/>
    <property type="match status" value="1"/>
</dbReference>
<proteinExistence type="inferred from homology"/>
<dbReference type="PANTHER" id="PTHR43736:SF1">
    <property type="entry name" value="DIHYDRONEOPTERIN TRIPHOSPHATE DIPHOSPHATASE"/>
    <property type="match status" value="1"/>
</dbReference>
<dbReference type="Proteomes" id="UP000676325">
    <property type="component" value="Unassembled WGS sequence"/>
</dbReference>
<evidence type="ECO:0000256" key="1">
    <source>
        <dbReference type="ARBA" id="ARBA00005582"/>
    </source>
</evidence>
<comment type="caution">
    <text evidence="3">The sequence shown here is derived from an EMBL/GenBank/DDBJ whole genome shotgun (WGS) entry which is preliminary data.</text>
</comment>
<reference evidence="3" key="1">
    <citation type="submission" date="2021-04" db="EMBL/GenBank/DDBJ databases">
        <title>Genome based classification of Actinospica acidithermotolerans sp. nov., an actinobacterium isolated from an Indonesian hot spring.</title>
        <authorList>
            <person name="Kusuma A.B."/>
            <person name="Putra K.E."/>
            <person name="Nafisah S."/>
            <person name="Loh J."/>
            <person name="Nouioui I."/>
            <person name="Goodfellow M."/>
        </authorList>
    </citation>
    <scope>NUCLEOTIDE SEQUENCE</scope>
    <source>
        <strain evidence="3">MGRD01-02</strain>
    </source>
</reference>
<dbReference type="InterPro" id="IPR000086">
    <property type="entry name" value="NUDIX_hydrolase_dom"/>
</dbReference>
<gene>
    <name evidence="3" type="ORF">KDK95_21935</name>
</gene>
<accession>A0A941EEH0</accession>
<dbReference type="RefSeq" id="WP_212520119.1">
    <property type="nucleotide sequence ID" value="NZ_JAGSOH010000071.1"/>
</dbReference>
<dbReference type="Gene3D" id="3.90.79.10">
    <property type="entry name" value="Nucleoside Triphosphate Pyrophosphohydrolase"/>
    <property type="match status" value="1"/>
</dbReference>
<evidence type="ECO:0000259" key="2">
    <source>
        <dbReference type="PROSITE" id="PS51462"/>
    </source>
</evidence>
<dbReference type="EMBL" id="JAGSOH010000071">
    <property type="protein sequence ID" value="MBR7828985.1"/>
    <property type="molecule type" value="Genomic_DNA"/>
</dbReference>
<protein>
    <submittedName>
        <fullName evidence="3">NUDIX domain-containing protein</fullName>
    </submittedName>
</protein>
<keyword evidence="4" id="KW-1185">Reference proteome</keyword>
<dbReference type="InterPro" id="IPR015797">
    <property type="entry name" value="NUDIX_hydrolase-like_dom_sf"/>
</dbReference>
<evidence type="ECO:0000313" key="3">
    <source>
        <dbReference type="EMBL" id="MBR7828985.1"/>
    </source>
</evidence>
<dbReference type="PANTHER" id="PTHR43736">
    <property type="entry name" value="ADP-RIBOSE PYROPHOSPHATASE"/>
    <property type="match status" value="1"/>
</dbReference>
<comment type="similarity">
    <text evidence="1">Belongs to the Nudix hydrolase family.</text>
</comment>
<dbReference type="SUPFAM" id="SSF55811">
    <property type="entry name" value="Nudix"/>
    <property type="match status" value="1"/>
</dbReference>
<dbReference type="CDD" id="cd03674">
    <property type="entry name" value="NUDIX_Hydrolase"/>
    <property type="match status" value="1"/>
</dbReference>
<dbReference type="AlphaFoldDB" id="A0A941EEH0"/>